<gene>
    <name evidence="2" type="ORF">NX02_08975</name>
</gene>
<dbReference type="AlphaFoldDB" id="W0AB48"/>
<protein>
    <recommendedName>
        <fullName evidence="1">HTH marR-type domain-containing protein</fullName>
    </recommendedName>
</protein>
<dbReference type="STRING" id="1123269.NX02_08975"/>
<name>W0AB48_9SPHN</name>
<sequence length="143" mass="15891">MNQADENLLRHLSVLYQRMRRHMDQLLAGQGASLARVKLLMYIAGECGAARAADIADLFGQAPRTVTEALDALERDGMIQRTPDPDDRRVKRLAITEAGAAAVAAAEPIRRKFVEDFFRVLDDEERAQFDGMLVKLIGALDQP</sequence>
<organism evidence="2 3">
    <name type="scientific">Sphingomonas sanxanigenens DSM 19645 = NX02</name>
    <dbReference type="NCBI Taxonomy" id="1123269"/>
    <lineage>
        <taxon>Bacteria</taxon>
        <taxon>Pseudomonadati</taxon>
        <taxon>Pseudomonadota</taxon>
        <taxon>Alphaproteobacteria</taxon>
        <taxon>Sphingomonadales</taxon>
        <taxon>Sphingomonadaceae</taxon>
        <taxon>Sphingomonas</taxon>
    </lineage>
</organism>
<dbReference type="InterPro" id="IPR000835">
    <property type="entry name" value="HTH_MarR-typ"/>
</dbReference>
<dbReference type="Pfam" id="PF01047">
    <property type="entry name" value="MarR"/>
    <property type="match status" value="1"/>
</dbReference>
<dbReference type="PRINTS" id="PR00598">
    <property type="entry name" value="HTHMARR"/>
</dbReference>
<proteinExistence type="predicted"/>
<dbReference type="InterPro" id="IPR036388">
    <property type="entry name" value="WH-like_DNA-bd_sf"/>
</dbReference>
<dbReference type="SUPFAM" id="SSF46785">
    <property type="entry name" value="Winged helix' DNA-binding domain"/>
    <property type="match status" value="1"/>
</dbReference>
<dbReference type="InterPro" id="IPR039422">
    <property type="entry name" value="MarR/SlyA-like"/>
</dbReference>
<evidence type="ECO:0000259" key="1">
    <source>
        <dbReference type="PROSITE" id="PS50995"/>
    </source>
</evidence>
<dbReference type="GO" id="GO:0003700">
    <property type="term" value="F:DNA-binding transcription factor activity"/>
    <property type="evidence" value="ECO:0007669"/>
    <property type="project" value="InterPro"/>
</dbReference>
<dbReference type="SMART" id="SM00347">
    <property type="entry name" value="HTH_MARR"/>
    <property type="match status" value="1"/>
</dbReference>
<feature type="domain" description="HTH marR-type" evidence="1">
    <location>
        <begin position="5"/>
        <end position="138"/>
    </location>
</feature>
<dbReference type="EMBL" id="CP006644">
    <property type="protein sequence ID" value="AHE53518.1"/>
    <property type="molecule type" value="Genomic_DNA"/>
</dbReference>
<dbReference type="PANTHER" id="PTHR33164">
    <property type="entry name" value="TRANSCRIPTIONAL REGULATOR, MARR FAMILY"/>
    <property type="match status" value="1"/>
</dbReference>
<evidence type="ECO:0000313" key="3">
    <source>
        <dbReference type="Proteomes" id="UP000018851"/>
    </source>
</evidence>
<dbReference type="OrthoDB" id="582199at2"/>
<keyword evidence="3" id="KW-1185">Reference proteome</keyword>
<dbReference type="Gene3D" id="1.10.10.10">
    <property type="entry name" value="Winged helix-like DNA-binding domain superfamily/Winged helix DNA-binding domain"/>
    <property type="match status" value="1"/>
</dbReference>
<dbReference type="InterPro" id="IPR036390">
    <property type="entry name" value="WH_DNA-bd_sf"/>
</dbReference>
<dbReference type="Proteomes" id="UP000018851">
    <property type="component" value="Chromosome"/>
</dbReference>
<dbReference type="RefSeq" id="WP_025291773.1">
    <property type="nucleotide sequence ID" value="NZ_CP006644.1"/>
</dbReference>
<dbReference type="PATRIC" id="fig|1123269.5.peg.1761"/>
<dbReference type="KEGG" id="ssan:NX02_08975"/>
<dbReference type="GO" id="GO:0006950">
    <property type="term" value="P:response to stress"/>
    <property type="evidence" value="ECO:0007669"/>
    <property type="project" value="TreeGrafter"/>
</dbReference>
<dbReference type="HOGENOM" id="CLU_083287_27_8_5"/>
<accession>W0AB48</accession>
<dbReference type="eggNOG" id="COG1846">
    <property type="taxonomic scope" value="Bacteria"/>
</dbReference>
<dbReference type="PANTHER" id="PTHR33164:SF43">
    <property type="entry name" value="HTH-TYPE TRANSCRIPTIONAL REPRESSOR YETL"/>
    <property type="match status" value="1"/>
</dbReference>
<dbReference type="PROSITE" id="PS50995">
    <property type="entry name" value="HTH_MARR_2"/>
    <property type="match status" value="1"/>
</dbReference>
<reference evidence="2 3" key="1">
    <citation type="submission" date="2013-07" db="EMBL/GenBank/DDBJ databases">
        <title>Completed genome of Sphingomonas sanxanigenens NX02.</title>
        <authorList>
            <person name="Ma T."/>
            <person name="Huang H."/>
            <person name="Wu M."/>
            <person name="Li X."/>
            <person name="Li G."/>
        </authorList>
    </citation>
    <scope>NUCLEOTIDE SEQUENCE [LARGE SCALE GENOMIC DNA]</scope>
    <source>
        <strain evidence="2 3">NX02</strain>
    </source>
</reference>
<evidence type="ECO:0000313" key="2">
    <source>
        <dbReference type="EMBL" id="AHE53518.1"/>
    </source>
</evidence>